<dbReference type="EMBL" id="AAHGZI010000091">
    <property type="protein sequence ID" value="EBV9896861.1"/>
    <property type="molecule type" value="Genomic_DNA"/>
</dbReference>
<organism evidence="2">
    <name type="scientific">Salmonella enterica subsp. arizonae serovar 18:z4,z23:-</name>
    <dbReference type="NCBI Taxonomy" id="1192839"/>
    <lineage>
        <taxon>Bacteria</taxon>
        <taxon>Pseudomonadati</taxon>
        <taxon>Pseudomonadota</taxon>
        <taxon>Gammaproteobacteria</taxon>
        <taxon>Enterobacterales</taxon>
        <taxon>Enterobacteriaceae</taxon>
        <taxon>Salmonella</taxon>
    </lineage>
</organism>
<evidence type="ECO:0000256" key="1">
    <source>
        <dbReference type="SAM" id="MobiDB-lite"/>
    </source>
</evidence>
<gene>
    <name evidence="2" type="ORF">AUA59_19075</name>
</gene>
<name>A0A5W0Y2G6_SALER</name>
<feature type="region of interest" description="Disordered" evidence="1">
    <location>
        <begin position="64"/>
        <end position="84"/>
    </location>
</feature>
<feature type="compositionally biased region" description="Basic and acidic residues" evidence="1">
    <location>
        <begin position="69"/>
        <end position="84"/>
    </location>
</feature>
<feature type="non-terminal residue" evidence="2">
    <location>
        <position position="1"/>
    </location>
</feature>
<sequence>LKEFAAIFYLSKCLIYYRDEVPYLHKLITASDTQVRNRKVMVLQYLSLQDEEIIFLTCYVNNNSNGTDRMPEPDVCNSREIHET</sequence>
<proteinExistence type="predicted"/>
<accession>A0A5W0Y2G6</accession>
<protein>
    <submittedName>
        <fullName evidence="2">Uncharacterized protein</fullName>
    </submittedName>
</protein>
<comment type="caution">
    <text evidence="2">The sequence shown here is derived from an EMBL/GenBank/DDBJ whole genome shotgun (WGS) entry which is preliminary data.</text>
</comment>
<evidence type="ECO:0000313" key="2">
    <source>
        <dbReference type="EMBL" id="EBV9896861.1"/>
    </source>
</evidence>
<dbReference type="AlphaFoldDB" id="A0A5W0Y2G6"/>
<reference evidence="2" key="1">
    <citation type="submission" date="2018-07" db="EMBL/GenBank/DDBJ databases">
        <authorList>
            <consortium name="GenomeTrakr network: Whole genome sequencing for foodborne pathogen traceback"/>
        </authorList>
    </citation>
    <scope>NUCLEOTIDE SEQUENCE</scope>
    <source>
        <strain evidence="2">CVM-N26101</strain>
    </source>
</reference>